<feature type="transmembrane region" description="Helical" evidence="2">
    <location>
        <begin position="316"/>
        <end position="341"/>
    </location>
</feature>
<organism evidence="3">
    <name type="scientific">Dichomitus squalens</name>
    <dbReference type="NCBI Taxonomy" id="114155"/>
    <lineage>
        <taxon>Eukaryota</taxon>
        <taxon>Fungi</taxon>
        <taxon>Dikarya</taxon>
        <taxon>Basidiomycota</taxon>
        <taxon>Agaricomycotina</taxon>
        <taxon>Agaricomycetes</taxon>
        <taxon>Polyporales</taxon>
        <taxon>Polyporaceae</taxon>
        <taxon>Dichomitus</taxon>
    </lineage>
</organism>
<evidence type="ECO:0000256" key="2">
    <source>
        <dbReference type="SAM" id="Phobius"/>
    </source>
</evidence>
<gene>
    <name evidence="3" type="ORF">BD311DRAFT_806772</name>
</gene>
<dbReference type="EMBL" id="ML143419">
    <property type="protein sequence ID" value="TBU28738.1"/>
    <property type="molecule type" value="Genomic_DNA"/>
</dbReference>
<evidence type="ECO:0000313" key="3">
    <source>
        <dbReference type="EMBL" id="TBU28738.1"/>
    </source>
</evidence>
<feature type="region of interest" description="Disordered" evidence="1">
    <location>
        <begin position="1"/>
        <end position="35"/>
    </location>
</feature>
<keyword evidence="2" id="KW-0472">Membrane</keyword>
<sequence length="425" mass="47980">MESYLSQSRPSYAEIEDSDKPILDSPTPVRIPLPPKSDVIGTSHPERWEDHSHRGDVRLWPYHYRSTTLRITTDDELRNLRYLQRVTEYVEKQLPRETSMPPPQRWELWIKSGSVQKNTLRLIQSWVNHKLRTITDESPPKISGEGLSGSRKTTECQERINMLRSFDSNSTNIMGVQTRIVSRVFLIIMQWRQIYFRPNKSLLKDAIKGVTEPRRRPFIRAITDIDICCLCLSYTFRRSTKRAACTAAVILSASVTLLSLPHLDDIPRVAGFIAIVGSGASMVSAVLALFRYKTEMDKTVYYLGGEGMMVLSRRSVIFSLPLVFLAWAIAAFMTGITLYSFRGASVANRGQITQPFVPYTHWALVGMSGANGANRCPLPPSLRHVSFCWCMMQLLLVSSCSSLTKCAPSSPLCLEIDTVLVSPDL</sequence>
<reference evidence="3" key="1">
    <citation type="submission" date="2019-01" db="EMBL/GenBank/DDBJ databases">
        <title>Draft genome sequences of three monokaryotic isolates of the white-rot basidiomycete fungus Dichomitus squalens.</title>
        <authorList>
            <consortium name="DOE Joint Genome Institute"/>
            <person name="Lopez S.C."/>
            <person name="Andreopoulos B."/>
            <person name="Pangilinan J."/>
            <person name="Lipzen A."/>
            <person name="Riley R."/>
            <person name="Ahrendt S."/>
            <person name="Ng V."/>
            <person name="Barry K."/>
            <person name="Daum C."/>
            <person name="Grigoriev I.V."/>
            <person name="Hilden K.S."/>
            <person name="Makela M.R."/>
            <person name="de Vries R.P."/>
        </authorList>
    </citation>
    <scope>NUCLEOTIDE SEQUENCE [LARGE SCALE GENOMIC DNA]</scope>
    <source>
        <strain evidence="3">OM18370.1</strain>
    </source>
</reference>
<protein>
    <submittedName>
        <fullName evidence="3">Uncharacterized protein</fullName>
    </submittedName>
</protein>
<accession>A0A4Q9MP53</accession>
<dbReference type="AlphaFoldDB" id="A0A4Q9MP53"/>
<keyword evidence="2" id="KW-1133">Transmembrane helix</keyword>
<evidence type="ECO:0000256" key="1">
    <source>
        <dbReference type="SAM" id="MobiDB-lite"/>
    </source>
</evidence>
<feature type="transmembrane region" description="Helical" evidence="2">
    <location>
        <begin position="269"/>
        <end position="290"/>
    </location>
</feature>
<proteinExistence type="predicted"/>
<keyword evidence="2" id="KW-0812">Transmembrane</keyword>
<dbReference type="Proteomes" id="UP000292957">
    <property type="component" value="Unassembled WGS sequence"/>
</dbReference>
<dbReference type="OrthoDB" id="3245306at2759"/>
<name>A0A4Q9MP53_9APHY</name>
<feature type="compositionally biased region" description="Polar residues" evidence="1">
    <location>
        <begin position="1"/>
        <end position="10"/>
    </location>
</feature>
<feature type="transmembrane region" description="Helical" evidence="2">
    <location>
        <begin position="243"/>
        <end position="263"/>
    </location>
</feature>